<feature type="binding site" evidence="8">
    <location>
        <position position="16"/>
    </location>
    <ligand>
        <name>ADP-alpha-D-glucose</name>
        <dbReference type="ChEBI" id="CHEBI:57498"/>
    </ligand>
</feature>
<evidence type="ECO:0000256" key="6">
    <source>
        <dbReference type="ARBA" id="ARBA00022679"/>
    </source>
</evidence>
<dbReference type="NCBIfam" id="NF001899">
    <property type="entry name" value="PRK00654.1-2"/>
    <property type="match status" value="1"/>
</dbReference>
<reference evidence="11 12" key="1">
    <citation type="submission" date="2017-03" db="EMBL/GenBank/DDBJ databases">
        <authorList>
            <person name="Afonso C.L."/>
            <person name="Miller P.J."/>
            <person name="Scott M.A."/>
            <person name="Spackman E."/>
            <person name="Goraichik I."/>
            <person name="Dimitrov K.M."/>
            <person name="Suarez D.L."/>
            <person name="Swayne D.E."/>
        </authorList>
    </citation>
    <scope>NUCLEOTIDE SEQUENCE [LARGE SCALE GENOMIC DNA]</scope>
    <source>
        <strain evidence="11 12">CECT 8397</strain>
    </source>
</reference>
<dbReference type="EMBL" id="FWFT01000003">
    <property type="protein sequence ID" value="SLN38710.1"/>
    <property type="molecule type" value="Genomic_DNA"/>
</dbReference>
<proteinExistence type="inferred from homology"/>
<evidence type="ECO:0000256" key="2">
    <source>
        <dbReference type="ARBA" id="ARBA00002764"/>
    </source>
</evidence>
<evidence type="ECO:0000313" key="11">
    <source>
        <dbReference type="EMBL" id="SLN38710.1"/>
    </source>
</evidence>
<accession>A0A1Y5SE87</accession>
<evidence type="ECO:0000259" key="9">
    <source>
        <dbReference type="Pfam" id="PF00534"/>
    </source>
</evidence>
<dbReference type="GO" id="GO:0005978">
    <property type="term" value="P:glycogen biosynthetic process"/>
    <property type="evidence" value="ECO:0007669"/>
    <property type="project" value="UniProtKB-UniRule"/>
</dbReference>
<feature type="domain" description="Glycosyl transferase family 1" evidence="9">
    <location>
        <begin position="285"/>
        <end position="432"/>
    </location>
</feature>
<feature type="domain" description="Starch synthase catalytic" evidence="10">
    <location>
        <begin position="3"/>
        <end position="235"/>
    </location>
</feature>
<dbReference type="OrthoDB" id="9808590at2"/>
<keyword evidence="5 8" id="KW-0328">Glycosyltransferase</keyword>
<evidence type="ECO:0000256" key="7">
    <source>
        <dbReference type="ARBA" id="ARBA00023056"/>
    </source>
</evidence>
<dbReference type="HAMAP" id="MF_00484">
    <property type="entry name" value="Glycogen_synth"/>
    <property type="match status" value="1"/>
</dbReference>
<evidence type="ECO:0000256" key="3">
    <source>
        <dbReference type="ARBA" id="ARBA00004964"/>
    </source>
</evidence>
<dbReference type="Proteomes" id="UP000193623">
    <property type="component" value="Unassembled WGS sequence"/>
</dbReference>
<dbReference type="CDD" id="cd03791">
    <property type="entry name" value="GT5_Glycogen_synthase_DULL1-like"/>
    <property type="match status" value="1"/>
</dbReference>
<evidence type="ECO:0000256" key="4">
    <source>
        <dbReference type="ARBA" id="ARBA00010281"/>
    </source>
</evidence>
<keyword evidence="6 8" id="KW-0808">Transferase</keyword>
<evidence type="ECO:0000256" key="5">
    <source>
        <dbReference type="ARBA" id="ARBA00022676"/>
    </source>
</evidence>
<sequence>MIKVLSVASEVAPLIKTGGLADVAGALPAAMAGLDVQMRTVLPGYPSVLAQVTGGTVVAQFADLFGGTAQVRAVDHGGLDLLVLDAPHLYDRAGGPYVTDEGRDHPDNDVRFAALSFVAAHLAKTGADGWMPDLVHGHDWQAGLVPEYLHAMGADTPFVFTIHNIAFHGNTAADRLEALRLDPARFHADAFEFWGQISALKAGLASATKINTVSQTYAEELMTPHFGMGMDGILQARKADLVGIVNGIDTQVWNPATDVHVANYKTPKGKAKAKVALRTEFGLPKSDGPLCVLVSRLTDQKGIDLVLQALPTLTGQGGQLALLGSGDTSLQVALLERAAHDDNVAVKIGYDEALSHRMMAGGDAILVPSRFEPCGLTQLYGLRYGTVPVVALTGGLADTVINANPAAMASRVATGVQFSPITADAFANALTRTCDLFKDKTAWARLQANGMAQPVGWETSAKAYAALYHSALKG</sequence>
<dbReference type="UniPathway" id="UPA00164"/>
<gene>
    <name evidence="11" type="primary">glgA1</name>
    <name evidence="8" type="synonym">glgA</name>
    <name evidence="11" type="ORF">PSJ8397_01916</name>
</gene>
<dbReference type="InterPro" id="IPR013534">
    <property type="entry name" value="Starch_synth_cat_dom"/>
</dbReference>
<dbReference type="EC" id="2.4.1.21" evidence="8"/>
<dbReference type="PANTHER" id="PTHR45825">
    <property type="entry name" value="GRANULE-BOUND STARCH SYNTHASE 1, CHLOROPLASTIC/AMYLOPLASTIC"/>
    <property type="match status" value="1"/>
</dbReference>
<dbReference type="InterPro" id="IPR011835">
    <property type="entry name" value="GS/SS"/>
</dbReference>
<evidence type="ECO:0000259" key="10">
    <source>
        <dbReference type="Pfam" id="PF08323"/>
    </source>
</evidence>
<comment type="function">
    <text evidence="2 8">Synthesizes alpha-1,4-glucan chains using ADP-glucose.</text>
</comment>
<evidence type="ECO:0000256" key="8">
    <source>
        <dbReference type="HAMAP-Rule" id="MF_00484"/>
    </source>
</evidence>
<dbReference type="NCBIfam" id="TIGR02095">
    <property type="entry name" value="glgA"/>
    <property type="match status" value="1"/>
</dbReference>
<dbReference type="InterPro" id="IPR001296">
    <property type="entry name" value="Glyco_trans_1"/>
</dbReference>
<dbReference type="GO" id="GO:0004373">
    <property type="term" value="F:alpha-1,4-glucan glucosyltransferase (UDP-glucose donor) activity"/>
    <property type="evidence" value="ECO:0007669"/>
    <property type="project" value="InterPro"/>
</dbReference>
<dbReference type="GO" id="GO:0005829">
    <property type="term" value="C:cytosol"/>
    <property type="evidence" value="ECO:0007669"/>
    <property type="project" value="TreeGrafter"/>
</dbReference>
<evidence type="ECO:0000313" key="12">
    <source>
        <dbReference type="Proteomes" id="UP000193623"/>
    </source>
</evidence>
<dbReference type="SUPFAM" id="SSF53756">
    <property type="entry name" value="UDP-Glycosyltransferase/glycogen phosphorylase"/>
    <property type="match status" value="1"/>
</dbReference>
<dbReference type="Pfam" id="PF08323">
    <property type="entry name" value="Glyco_transf_5"/>
    <property type="match status" value="1"/>
</dbReference>
<comment type="similarity">
    <text evidence="4 8">Belongs to the glycosyltransferase 1 family. Bacterial/plant glycogen synthase subfamily.</text>
</comment>
<keyword evidence="12" id="KW-1185">Reference proteome</keyword>
<dbReference type="PANTHER" id="PTHR45825:SF11">
    <property type="entry name" value="ALPHA AMYLASE DOMAIN-CONTAINING PROTEIN"/>
    <property type="match status" value="1"/>
</dbReference>
<dbReference type="RefSeq" id="WP_085864361.1">
    <property type="nucleotide sequence ID" value="NZ_FWFT01000003.1"/>
</dbReference>
<dbReference type="GO" id="GO:0009011">
    <property type="term" value="F:alpha-1,4-glucan glucosyltransferase (ADP-glucose donor) activity"/>
    <property type="evidence" value="ECO:0007669"/>
    <property type="project" value="UniProtKB-UniRule"/>
</dbReference>
<comment type="catalytic activity">
    <reaction evidence="1 8">
        <text>[(1-&gt;4)-alpha-D-glucosyl](n) + ADP-alpha-D-glucose = [(1-&gt;4)-alpha-D-glucosyl](n+1) + ADP + H(+)</text>
        <dbReference type="Rhea" id="RHEA:18189"/>
        <dbReference type="Rhea" id="RHEA-COMP:9584"/>
        <dbReference type="Rhea" id="RHEA-COMP:9587"/>
        <dbReference type="ChEBI" id="CHEBI:15378"/>
        <dbReference type="ChEBI" id="CHEBI:15444"/>
        <dbReference type="ChEBI" id="CHEBI:57498"/>
        <dbReference type="ChEBI" id="CHEBI:456216"/>
        <dbReference type="EC" id="2.4.1.21"/>
    </reaction>
</comment>
<organism evidence="11 12">
    <name type="scientific">Pseudooctadecabacter jejudonensis</name>
    <dbReference type="NCBI Taxonomy" id="1391910"/>
    <lineage>
        <taxon>Bacteria</taxon>
        <taxon>Pseudomonadati</taxon>
        <taxon>Pseudomonadota</taxon>
        <taxon>Alphaproteobacteria</taxon>
        <taxon>Rhodobacterales</taxon>
        <taxon>Paracoccaceae</taxon>
        <taxon>Pseudooctadecabacter</taxon>
    </lineage>
</organism>
<name>A0A1Y5SE87_9RHOB</name>
<evidence type="ECO:0000256" key="1">
    <source>
        <dbReference type="ARBA" id="ARBA00001478"/>
    </source>
</evidence>
<keyword evidence="7 8" id="KW-0320">Glycogen biosynthesis</keyword>
<protein>
    <recommendedName>
        <fullName evidence="8">Glycogen synthase</fullName>
        <ecNumber evidence="8">2.4.1.21</ecNumber>
    </recommendedName>
    <alternativeName>
        <fullName evidence="8">Starch [bacterial glycogen] synthase</fullName>
    </alternativeName>
</protein>
<dbReference type="AlphaFoldDB" id="A0A1Y5SE87"/>
<dbReference type="Gene3D" id="3.40.50.2000">
    <property type="entry name" value="Glycogen Phosphorylase B"/>
    <property type="match status" value="2"/>
</dbReference>
<dbReference type="Pfam" id="PF00534">
    <property type="entry name" value="Glycos_transf_1"/>
    <property type="match status" value="1"/>
</dbReference>
<comment type="pathway">
    <text evidence="3 8">Glycan biosynthesis; glycogen biosynthesis.</text>
</comment>